<organism evidence="2 3">
    <name type="scientific">Solilutibacter pythonis</name>
    <dbReference type="NCBI Taxonomy" id="2483112"/>
    <lineage>
        <taxon>Bacteria</taxon>
        <taxon>Pseudomonadati</taxon>
        <taxon>Pseudomonadota</taxon>
        <taxon>Gammaproteobacteria</taxon>
        <taxon>Lysobacterales</taxon>
        <taxon>Lysobacteraceae</taxon>
        <taxon>Solilutibacter</taxon>
    </lineage>
</organism>
<dbReference type="OrthoDB" id="6058149at2"/>
<protein>
    <submittedName>
        <fullName evidence="2">Uncharacterized protein</fullName>
    </submittedName>
</protein>
<feature type="transmembrane region" description="Helical" evidence="1">
    <location>
        <begin position="72"/>
        <end position="90"/>
    </location>
</feature>
<reference evidence="2 3" key="1">
    <citation type="submission" date="2018-10" db="EMBL/GenBank/DDBJ databases">
        <title>Proposal of Lysobacter pythonis sp. nov. isolated from royal pythons (Python regius).</title>
        <authorList>
            <person name="Hans-Juergen B."/>
            <person name="Huptas C."/>
            <person name="Sandra B."/>
            <person name="Igor L."/>
            <person name="Joachim S."/>
            <person name="Siegfried S."/>
            <person name="Mareike W."/>
            <person name="Peter K."/>
        </authorList>
    </citation>
    <scope>NUCLEOTIDE SEQUENCE [LARGE SCALE GENOMIC DNA]</scope>
    <source>
        <strain evidence="2 3">4284/11</strain>
    </source>
</reference>
<evidence type="ECO:0000313" key="3">
    <source>
        <dbReference type="Proteomes" id="UP000275012"/>
    </source>
</evidence>
<keyword evidence="1" id="KW-1133">Transmembrane helix</keyword>
<dbReference type="EMBL" id="RFLY01000008">
    <property type="protein sequence ID" value="RMH93020.1"/>
    <property type="molecule type" value="Genomic_DNA"/>
</dbReference>
<accession>A0A3M2HZE2</accession>
<comment type="caution">
    <text evidence="2">The sequence shown here is derived from an EMBL/GenBank/DDBJ whole genome shotgun (WGS) entry which is preliminary data.</text>
</comment>
<keyword evidence="1" id="KW-0472">Membrane</keyword>
<sequence length="91" mass="9685">MAARATTADKAFLGLFILFAVIRGAEFFTGGHPLHAALGALGFGLMAFGTWNRAFAPLTEANLPTRRRHAQIGTYGGMAMVLASLAMKWMG</sequence>
<proteinExistence type="predicted"/>
<keyword evidence="3" id="KW-1185">Reference proteome</keyword>
<name>A0A3M2HZE2_9GAMM</name>
<gene>
    <name evidence="2" type="ORF">EBB59_07325</name>
</gene>
<dbReference type="Proteomes" id="UP000275012">
    <property type="component" value="Unassembled WGS sequence"/>
</dbReference>
<keyword evidence="1" id="KW-0812">Transmembrane</keyword>
<evidence type="ECO:0000256" key="1">
    <source>
        <dbReference type="SAM" id="Phobius"/>
    </source>
</evidence>
<dbReference type="RefSeq" id="WP_122101493.1">
    <property type="nucleotide sequence ID" value="NZ_RFLY01000008.1"/>
</dbReference>
<dbReference type="AlphaFoldDB" id="A0A3M2HZE2"/>
<evidence type="ECO:0000313" key="2">
    <source>
        <dbReference type="EMBL" id="RMH93020.1"/>
    </source>
</evidence>
<feature type="transmembrane region" description="Helical" evidence="1">
    <location>
        <begin position="34"/>
        <end position="51"/>
    </location>
</feature>